<accession>A0A6A5TGQ9</accession>
<dbReference type="EMBL" id="ML977021">
    <property type="protein sequence ID" value="KAF1950949.1"/>
    <property type="molecule type" value="Genomic_DNA"/>
</dbReference>
<evidence type="ECO:0000313" key="2">
    <source>
        <dbReference type="EMBL" id="KAF1950949.1"/>
    </source>
</evidence>
<proteinExistence type="predicted"/>
<name>A0A6A5TGQ9_9PLEO</name>
<protein>
    <submittedName>
        <fullName evidence="2">Uncharacterized protein</fullName>
    </submittedName>
</protein>
<feature type="region of interest" description="Disordered" evidence="1">
    <location>
        <begin position="1"/>
        <end position="30"/>
    </location>
</feature>
<feature type="compositionally biased region" description="Basic and acidic residues" evidence="1">
    <location>
        <begin position="8"/>
        <end position="21"/>
    </location>
</feature>
<dbReference type="Proteomes" id="UP000800035">
    <property type="component" value="Unassembled WGS sequence"/>
</dbReference>
<gene>
    <name evidence="2" type="ORF">CC80DRAFT_553867</name>
</gene>
<keyword evidence="3" id="KW-1185">Reference proteome</keyword>
<evidence type="ECO:0000313" key="3">
    <source>
        <dbReference type="Proteomes" id="UP000800035"/>
    </source>
</evidence>
<organism evidence="2 3">
    <name type="scientific">Byssothecium circinans</name>
    <dbReference type="NCBI Taxonomy" id="147558"/>
    <lineage>
        <taxon>Eukaryota</taxon>
        <taxon>Fungi</taxon>
        <taxon>Dikarya</taxon>
        <taxon>Ascomycota</taxon>
        <taxon>Pezizomycotina</taxon>
        <taxon>Dothideomycetes</taxon>
        <taxon>Pleosporomycetidae</taxon>
        <taxon>Pleosporales</taxon>
        <taxon>Massarineae</taxon>
        <taxon>Massarinaceae</taxon>
        <taxon>Byssothecium</taxon>
    </lineage>
</organism>
<evidence type="ECO:0000256" key="1">
    <source>
        <dbReference type="SAM" id="MobiDB-lite"/>
    </source>
</evidence>
<reference evidence="2" key="1">
    <citation type="journal article" date="2020" name="Stud. Mycol.">
        <title>101 Dothideomycetes genomes: a test case for predicting lifestyles and emergence of pathogens.</title>
        <authorList>
            <person name="Haridas S."/>
            <person name="Albert R."/>
            <person name="Binder M."/>
            <person name="Bloem J."/>
            <person name="Labutti K."/>
            <person name="Salamov A."/>
            <person name="Andreopoulos B."/>
            <person name="Baker S."/>
            <person name="Barry K."/>
            <person name="Bills G."/>
            <person name="Bluhm B."/>
            <person name="Cannon C."/>
            <person name="Castanera R."/>
            <person name="Culley D."/>
            <person name="Daum C."/>
            <person name="Ezra D."/>
            <person name="Gonzalez J."/>
            <person name="Henrissat B."/>
            <person name="Kuo A."/>
            <person name="Liang C."/>
            <person name="Lipzen A."/>
            <person name="Lutzoni F."/>
            <person name="Magnuson J."/>
            <person name="Mondo S."/>
            <person name="Nolan M."/>
            <person name="Ohm R."/>
            <person name="Pangilinan J."/>
            <person name="Park H.-J."/>
            <person name="Ramirez L."/>
            <person name="Alfaro M."/>
            <person name="Sun H."/>
            <person name="Tritt A."/>
            <person name="Yoshinaga Y."/>
            <person name="Zwiers L.-H."/>
            <person name="Turgeon B."/>
            <person name="Goodwin S."/>
            <person name="Spatafora J."/>
            <person name="Crous P."/>
            <person name="Grigoriev I."/>
        </authorList>
    </citation>
    <scope>NUCLEOTIDE SEQUENCE</scope>
    <source>
        <strain evidence="2">CBS 675.92</strain>
    </source>
</reference>
<sequence>METGESGKAGEKRAGRARDHASSPLFATGATGATALARRTPDAAHHTTTTTSLHARPITAIACAADSRWQIGHLTDGLIPPAAAGWRLDDIIVHYCREKRGCRDAPRLHSLTPQTSHDPRPPPFGWALVVCNAVLTPTAGPVRRRPGPVSQLTDLQRAYQPASARNIDGGGRPSLAASSRVLVMGMLD</sequence>
<dbReference type="AlphaFoldDB" id="A0A6A5TGQ9"/>